<name>A0A915DCQ7_9BILA</name>
<proteinExistence type="predicted"/>
<evidence type="ECO:0000313" key="2">
    <source>
        <dbReference type="Proteomes" id="UP000887574"/>
    </source>
</evidence>
<evidence type="ECO:0000313" key="3">
    <source>
        <dbReference type="WBParaSite" id="jg17834"/>
    </source>
</evidence>
<feature type="compositionally biased region" description="Polar residues" evidence="1">
    <location>
        <begin position="56"/>
        <end position="69"/>
    </location>
</feature>
<dbReference type="Proteomes" id="UP000887574">
    <property type="component" value="Unplaced"/>
</dbReference>
<evidence type="ECO:0000256" key="1">
    <source>
        <dbReference type="SAM" id="MobiDB-lite"/>
    </source>
</evidence>
<organism evidence="2 3">
    <name type="scientific">Ditylenchus dipsaci</name>
    <dbReference type="NCBI Taxonomy" id="166011"/>
    <lineage>
        <taxon>Eukaryota</taxon>
        <taxon>Metazoa</taxon>
        <taxon>Ecdysozoa</taxon>
        <taxon>Nematoda</taxon>
        <taxon>Chromadorea</taxon>
        <taxon>Rhabditida</taxon>
        <taxon>Tylenchina</taxon>
        <taxon>Tylenchomorpha</taxon>
        <taxon>Sphaerularioidea</taxon>
        <taxon>Anguinidae</taxon>
        <taxon>Anguininae</taxon>
        <taxon>Ditylenchus</taxon>
    </lineage>
</organism>
<keyword evidence="2" id="KW-1185">Reference proteome</keyword>
<sequence length="69" mass="7811">MVAHNMLEIVPEANISIILCHQSNFAMTQSGECPHPQMTGQYPKKKKRQKYLPPFLNSQPTTLNSQSRA</sequence>
<protein>
    <submittedName>
        <fullName evidence="3">Ovule protein</fullName>
    </submittedName>
</protein>
<dbReference type="WBParaSite" id="jg17834">
    <property type="protein sequence ID" value="jg17834"/>
    <property type="gene ID" value="jg17834"/>
</dbReference>
<accession>A0A915DCQ7</accession>
<reference evidence="3" key="1">
    <citation type="submission" date="2022-11" db="UniProtKB">
        <authorList>
            <consortium name="WormBaseParasite"/>
        </authorList>
    </citation>
    <scope>IDENTIFICATION</scope>
</reference>
<feature type="region of interest" description="Disordered" evidence="1">
    <location>
        <begin position="35"/>
        <end position="69"/>
    </location>
</feature>
<dbReference type="AlphaFoldDB" id="A0A915DCQ7"/>